<dbReference type="PANTHER" id="PTHR45228:SF8">
    <property type="entry name" value="TWO-COMPONENT RESPONSE REGULATOR-RELATED"/>
    <property type="match status" value="1"/>
</dbReference>
<evidence type="ECO:0000256" key="1">
    <source>
        <dbReference type="SAM" id="Coils"/>
    </source>
</evidence>
<proteinExistence type="predicted"/>
<feature type="coiled-coil region" evidence="1">
    <location>
        <begin position="73"/>
        <end position="100"/>
    </location>
</feature>
<dbReference type="InterPro" id="IPR052020">
    <property type="entry name" value="Cyclic_di-GMP/3'3'-cGAMP_PDE"/>
</dbReference>
<sequence>MVFTAFVVIIISVFVYSNKFSKQVSKEIDKIEEAITEYGNTGFYTEHKESFIEEINDALHAFSNLSEIISANVQEITASNEELEAAYKEIQNLSKEIREAFFDFSLRLSYIVEGFEEGTAKHLNRVKFIVEKLCEKLVNDPYLKEDIIYFSSLHDIGKVFIPQEILNKPGPLTPEEWEEMKKHTIYAERVLSHPRFKVALNIAKYHHENYDGTGYPLGLKGEDIPLEARIVKIADVYDALVSNRPYKQAYSKEKALKIIFEGDGRVNPNHFDPKVLEAFKEIAKEL</sequence>
<dbReference type="PROSITE" id="PS51832">
    <property type="entry name" value="HD_GYP"/>
    <property type="match status" value="1"/>
</dbReference>
<dbReference type="SUPFAM" id="SSF109604">
    <property type="entry name" value="HD-domain/PDEase-like"/>
    <property type="match status" value="1"/>
</dbReference>
<dbReference type="SMART" id="SM00471">
    <property type="entry name" value="HDc"/>
    <property type="match status" value="1"/>
</dbReference>
<gene>
    <name evidence="3" type="ORF">ENM46_01345</name>
</gene>
<dbReference type="PANTHER" id="PTHR45228">
    <property type="entry name" value="CYCLIC DI-GMP PHOSPHODIESTERASE TM_0186-RELATED"/>
    <property type="match status" value="1"/>
</dbReference>
<evidence type="ECO:0000259" key="2">
    <source>
        <dbReference type="PROSITE" id="PS51832"/>
    </source>
</evidence>
<dbReference type="CDD" id="cd00077">
    <property type="entry name" value="HDc"/>
    <property type="match status" value="1"/>
</dbReference>
<dbReference type="EMBL" id="DRXW01000090">
    <property type="protein sequence ID" value="HHR33575.1"/>
    <property type="molecule type" value="Genomic_DNA"/>
</dbReference>
<dbReference type="Pfam" id="PF13487">
    <property type="entry name" value="HD_5"/>
    <property type="match status" value="1"/>
</dbReference>
<reference evidence="3" key="1">
    <citation type="journal article" date="2020" name="mSystems">
        <title>Genome- and Community-Level Interaction Insights into Carbon Utilization and Element Cycling Functions of Hydrothermarchaeota in Hydrothermal Sediment.</title>
        <authorList>
            <person name="Zhou Z."/>
            <person name="Liu Y."/>
            <person name="Xu W."/>
            <person name="Pan J."/>
            <person name="Luo Z.H."/>
            <person name="Li M."/>
        </authorList>
    </citation>
    <scope>NUCLEOTIDE SEQUENCE [LARGE SCALE GENOMIC DNA]</scope>
    <source>
        <strain evidence="3">SpSt-1088</strain>
    </source>
</reference>
<dbReference type="AlphaFoldDB" id="A0A7C5U7Y3"/>
<comment type="caution">
    <text evidence="3">The sequence shown here is derived from an EMBL/GenBank/DDBJ whole genome shotgun (WGS) entry which is preliminary data.</text>
</comment>
<keyword evidence="1" id="KW-0175">Coiled coil</keyword>
<dbReference type="Gene3D" id="1.10.3210.10">
    <property type="entry name" value="Hypothetical protein af1432"/>
    <property type="match status" value="1"/>
</dbReference>
<name>A0A7C5U7Y3_9BACT</name>
<dbReference type="InterPro" id="IPR003607">
    <property type="entry name" value="HD/PDEase_dom"/>
</dbReference>
<feature type="domain" description="HD-GYP" evidence="2">
    <location>
        <begin position="97"/>
        <end position="286"/>
    </location>
</feature>
<evidence type="ECO:0000313" key="3">
    <source>
        <dbReference type="EMBL" id="HHR33575.1"/>
    </source>
</evidence>
<organism evidence="3">
    <name type="scientific">Fervidobacterium nodosum</name>
    <dbReference type="NCBI Taxonomy" id="2424"/>
    <lineage>
        <taxon>Bacteria</taxon>
        <taxon>Thermotogati</taxon>
        <taxon>Thermotogota</taxon>
        <taxon>Thermotogae</taxon>
        <taxon>Thermotogales</taxon>
        <taxon>Fervidobacteriaceae</taxon>
        <taxon>Fervidobacterium</taxon>
    </lineage>
</organism>
<dbReference type="InterPro" id="IPR037522">
    <property type="entry name" value="HD_GYP_dom"/>
</dbReference>
<protein>
    <submittedName>
        <fullName evidence="3">HD domain-containing protein</fullName>
    </submittedName>
</protein>
<dbReference type="SUPFAM" id="SSF58104">
    <property type="entry name" value="Methyl-accepting chemotaxis protein (MCP) signaling domain"/>
    <property type="match status" value="1"/>
</dbReference>
<accession>A0A7C5U7Y3</accession>